<comment type="caution">
    <text evidence="2">The sequence shown here is derived from an EMBL/GenBank/DDBJ whole genome shotgun (WGS) entry which is preliminary data.</text>
</comment>
<dbReference type="Pfam" id="PF19780">
    <property type="entry name" value="DUF6265"/>
    <property type="match status" value="1"/>
</dbReference>
<feature type="domain" description="DUF6265" evidence="1">
    <location>
        <begin position="38"/>
        <end position="144"/>
    </location>
</feature>
<reference evidence="2" key="1">
    <citation type="submission" date="2019-07" db="EMBL/GenBank/DDBJ databases">
        <authorList>
            <person name="De-Chao Zhang Q."/>
        </authorList>
    </citation>
    <scope>NUCLEOTIDE SEQUENCE</scope>
    <source>
        <strain evidence="2">TP-CH-4</strain>
    </source>
</reference>
<dbReference type="Proteomes" id="UP000707206">
    <property type="component" value="Unassembled WGS sequence"/>
</dbReference>
<accession>A0A967AV01</accession>
<keyword evidence="3" id="KW-1185">Reference proteome</keyword>
<dbReference type="RefSeq" id="WP_152574990.1">
    <property type="nucleotide sequence ID" value="NZ_VIKU02000004.1"/>
</dbReference>
<name>A0A967AV01_9FLAO</name>
<evidence type="ECO:0000259" key="1">
    <source>
        <dbReference type="Pfam" id="PF19780"/>
    </source>
</evidence>
<dbReference type="InterPro" id="IPR046232">
    <property type="entry name" value="DUF6265"/>
</dbReference>
<evidence type="ECO:0000313" key="3">
    <source>
        <dbReference type="Proteomes" id="UP000707206"/>
    </source>
</evidence>
<reference evidence="2" key="2">
    <citation type="submission" date="2020-03" db="EMBL/GenBank/DDBJ databases">
        <title>Flavobacteriaceae bacterium strain TP-CH-4, a member of the family Flavobacteriaceae isolated from a deep-sea seamount.</title>
        <authorList>
            <person name="Zhang D.-C."/>
        </authorList>
    </citation>
    <scope>NUCLEOTIDE SEQUENCE</scope>
    <source>
        <strain evidence="2">TP-CH-4</strain>
    </source>
</reference>
<gene>
    <name evidence="2" type="ORF">FK220_014130</name>
</gene>
<proteinExistence type="predicted"/>
<dbReference type="AlphaFoldDB" id="A0A967AV01"/>
<sequence>MRLFPALFLFFSISVYTQNTLSLEEGSASPRADLSQISWMEGHWRGEAFGGITEEIWSPPMGGSMMFSFKLVVEGAVSFYELGHIRQLDDTLVFELKHFHGDLKGWEEKEEVQRFKLVKTEGNRLYFEGFTFEKVSGDEINIYASIQQEDGTQEEVTFNYKRPTE</sequence>
<protein>
    <recommendedName>
        <fullName evidence="1">DUF6265 domain-containing protein</fullName>
    </recommendedName>
</protein>
<organism evidence="2 3">
    <name type="scientific">Pelagihabitans pacificus</name>
    <dbReference type="NCBI Taxonomy" id="2696054"/>
    <lineage>
        <taxon>Bacteria</taxon>
        <taxon>Pseudomonadati</taxon>
        <taxon>Bacteroidota</taxon>
        <taxon>Flavobacteriia</taxon>
        <taxon>Flavobacteriales</taxon>
        <taxon>Flavobacteriaceae</taxon>
        <taxon>Pelagihabitans</taxon>
    </lineage>
</organism>
<dbReference type="EMBL" id="VIKU02000004">
    <property type="protein sequence ID" value="NHF60489.1"/>
    <property type="molecule type" value="Genomic_DNA"/>
</dbReference>
<evidence type="ECO:0000313" key="2">
    <source>
        <dbReference type="EMBL" id="NHF60489.1"/>
    </source>
</evidence>